<organism evidence="2 3">
    <name type="scientific">Flavobacterium humi</name>
    <dbReference type="NCBI Taxonomy" id="2562683"/>
    <lineage>
        <taxon>Bacteria</taxon>
        <taxon>Pseudomonadati</taxon>
        <taxon>Bacteroidota</taxon>
        <taxon>Flavobacteriia</taxon>
        <taxon>Flavobacteriales</taxon>
        <taxon>Flavobacteriaceae</taxon>
        <taxon>Flavobacterium</taxon>
    </lineage>
</organism>
<accession>A0A4Z0L2X2</accession>
<proteinExistence type="predicted"/>
<evidence type="ECO:0000256" key="1">
    <source>
        <dbReference type="SAM" id="SignalP"/>
    </source>
</evidence>
<name>A0A4Z0L2X2_9FLAO</name>
<gene>
    <name evidence="2" type="ORF">E4635_14625</name>
</gene>
<evidence type="ECO:0000313" key="2">
    <source>
        <dbReference type="EMBL" id="TGD56674.1"/>
    </source>
</evidence>
<keyword evidence="3" id="KW-1185">Reference proteome</keyword>
<feature type="chain" id="PRO_5021382486" evidence="1">
    <location>
        <begin position="20"/>
        <end position="135"/>
    </location>
</feature>
<dbReference type="EMBL" id="SRLH01000009">
    <property type="protein sequence ID" value="TGD56674.1"/>
    <property type="molecule type" value="Genomic_DNA"/>
</dbReference>
<reference evidence="2 3" key="1">
    <citation type="submission" date="2019-04" db="EMBL/GenBank/DDBJ databases">
        <title>Flavobacterium sp. strain DS2-A Genome sequencing and assembly.</title>
        <authorList>
            <person name="Kim I."/>
        </authorList>
    </citation>
    <scope>NUCLEOTIDE SEQUENCE [LARGE SCALE GENOMIC DNA]</scope>
    <source>
        <strain evidence="2 3">DS2-A</strain>
    </source>
</reference>
<evidence type="ECO:0000313" key="3">
    <source>
        <dbReference type="Proteomes" id="UP000297407"/>
    </source>
</evidence>
<sequence length="135" mass="15606">MKKIILLSILTLTTTDVFAQDPSKKDSSNYNIERKQRDTSDVYELFPTQNIWTFIKLNTRNGKMWQVQFSVKDIGIVIDLNSIALVSNGMEVNGRFTLYPTENIWTFILLDQISGDTWQVQWSNEDGNRGIINIK</sequence>
<dbReference type="AlphaFoldDB" id="A0A4Z0L2X2"/>
<protein>
    <submittedName>
        <fullName evidence="2">Uncharacterized protein</fullName>
    </submittedName>
</protein>
<dbReference type="Proteomes" id="UP000297407">
    <property type="component" value="Unassembled WGS sequence"/>
</dbReference>
<dbReference type="OrthoDB" id="674844at2"/>
<feature type="signal peptide" evidence="1">
    <location>
        <begin position="1"/>
        <end position="19"/>
    </location>
</feature>
<comment type="caution">
    <text evidence="2">The sequence shown here is derived from an EMBL/GenBank/DDBJ whole genome shotgun (WGS) entry which is preliminary data.</text>
</comment>
<dbReference type="RefSeq" id="WP_135527447.1">
    <property type="nucleotide sequence ID" value="NZ_SRLH01000009.1"/>
</dbReference>
<keyword evidence="1" id="KW-0732">Signal</keyword>